<dbReference type="Pfam" id="PF13472">
    <property type="entry name" value="Lipase_GDSL_2"/>
    <property type="match status" value="1"/>
</dbReference>
<feature type="signal peptide" evidence="1">
    <location>
        <begin position="1"/>
        <end position="19"/>
    </location>
</feature>
<reference evidence="3" key="1">
    <citation type="submission" date="2009-12" db="EMBL/GenBank/DDBJ databases">
        <authorList>
            <person name="Kielak A."/>
            <person name="van Veen J.A."/>
            <person name="Kowalchuk G.A."/>
        </authorList>
    </citation>
    <scope>NUCLEOTIDE SEQUENCE</scope>
</reference>
<reference evidence="3" key="2">
    <citation type="journal article" date="2010" name="Appl. Environ. Microbiol.">
        <title>Comparative analysis of acidobacterial genomic fragments from terrestrial and aquatic metagenomic libraries, with emphasis on acidobacteria subdivision 6.</title>
        <authorList>
            <person name="Kielak A.M."/>
            <person name="van Veen J.A."/>
            <person name="Kowalchuk G.A."/>
        </authorList>
    </citation>
    <scope>NUCLEOTIDE SEQUENCE</scope>
</reference>
<dbReference type="AlphaFoldDB" id="E3T761"/>
<dbReference type="InterPro" id="IPR013830">
    <property type="entry name" value="SGNH_hydro"/>
</dbReference>
<feature type="chain" id="PRO_5003182220" evidence="1">
    <location>
        <begin position="20"/>
        <end position="419"/>
    </location>
</feature>
<sequence length="419" mass="44346">MSRFVKFLPIILLAGSAVAQHPAPDHWVGSWATSPVVAKNASGHFGAEGTDGTTMREIVHLSLGGPAVRVIFTNEFGAEPLTIGAARVAARASGSDVVAEGSVPLTFGGRPSVVIPPGALVVSDAAALKVAPLSDLAVSFFLPDQPITQLTLHGFANQTNYYVAGNVVDAASLTSPQTNRSWDFLKGVDVKGEGASIVLFGDSITDGALSTRDMNTRWPDVLAKRLQADPRTAGLGVLNEGIGGNRVLHDVTGPSALARFDRDVIAQTGVKYLVIMEAINDIGHAADPDPEKRYDVITAEDLIAGYTQLARRAHTHGIKVYGATLTPYVGAKYQSDAGEAMRQAVNAWIRTSPEFDGVIDFDKVTSDPAKPTVFLPAYDSGDHLHPKDAGYQAMGESVDLNLFVEQQLKVPAAASKKKK</sequence>
<keyword evidence="1" id="KW-0732">Signal</keyword>
<dbReference type="Gene3D" id="3.40.50.1110">
    <property type="entry name" value="SGNH hydrolase"/>
    <property type="match status" value="1"/>
</dbReference>
<dbReference type="InterPro" id="IPR036514">
    <property type="entry name" value="SGNH_hydro_sf"/>
</dbReference>
<evidence type="ECO:0000259" key="2">
    <source>
        <dbReference type="Pfam" id="PF13472"/>
    </source>
</evidence>
<evidence type="ECO:0000313" key="3">
    <source>
        <dbReference type="EMBL" id="ADC36155.1"/>
    </source>
</evidence>
<evidence type="ECO:0000256" key="1">
    <source>
        <dbReference type="SAM" id="SignalP"/>
    </source>
</evidence>
<dbReference type="SUPFAM" id="SSF52266">
    <property type="entry name" value="SGNH hydrolase"/>
    <property type="match status" value="1"/>
</dbReference>
<proteinExistence type="predicted"/>
<name>E3T761_9BACT</name>
<accession>E3T761</accession>
<protein>
    <submittedName>
        <fullName evidence="3">GDSL-like lipase/acylhydrolase domain protein</fullName>
    </submittedName>
</protein>
<keyword evidence="3" id="KW-0378">Hydrolase</keyword>
<dbReference type="EMBL" id="GU260714">
    <property type="protein sequence ID" value="ADC36155.1"/>
    <property type="molecule type" value="Genomic_DNA"/>
</dbReference>
<dbReference type="InterPro" id="IPR053140">
    <property type="entry name" value="GDSL_Rv0518-like"/>
</dbReference>
<dbReference type="CDD" id="cd01830">
    <property type="entry name" value="XynE_like"/>
    <property type="match status" value="1"/>
</dbReference>
<dbReference type="GO" id="GO:0016787">
    <property type="term" value="F:hydrolase activity"/>
    <property type="evidence" value="ECO:0007669"/>
    <property type="project" value="UniProtKB-KW"/>
</dbReference>
<organism evidence="3">
    <name type="scientific">uncultured bacterium 162</name>
    <dbReference type="NCBI Taxonomy" id="698381"/>
    <lineage>
        <taxon>Bacteria</taxon>
        <taxon>environmental samples</taxon>
    </lineage>
</organism>
<feature type="domain" description="SGNH hydrolase-type esterase" evidence="2">
    <location>
        <begin position="199"/>
        <end position="393"/>
    </location>
</feature>
<dbReference type="PANTHER" id="PTHR43784">
    <property type="entry name" value="GDSL-LIKE LIPASE/ACYLHYDROLASE, PUTATIVE (AFU_ORTHOLOGUE AFUA_2G00820)-RELATED"/>
    <property type="match status" value="1"/>
</dbReference>
<dbReference type="PANTHER" id="PTHR43784:SF2">
    <property type="entry name" value="GDSL-LIKE LIPASE_ACYLHYDROLASE, PUTATIVE (AFU_ORTHOLOGUE AFUA_2G00820)-RELATED"/>
    <property type="match status" value="1"/>
</dbReference>